<gene>
    <name evidence="6" type="ORF">GH741_02885</name>
</gene>
<keyword evidence="1" id="KW-0805">Transcription regulation</keyword>
<name>A0A6A8DAM8_9BACI</name>
<dbReference type="GO" id="GO:0097367">
    <property type="term" value="F:carbohydrate derivative binding"/>
    <property type="evidence" value="ECO:0007669"/>
    <property type="project" value="InterPro"/>
</dbReference>
<dbReference type="InterPro" id="IPR009057">
    <property type="entry name" value="Homeodomain-like_sf"/>
</dbReference>
<feature type="domain" description="HTH rpiR-type" evidence="4">
    <location>
        <begin position="5"/>
        <end position="81"/>
    </location>
</feature>
<dbReference type="Pfam" id="PF01418">
    <property type="entry name" value="HTH_6"/>
    <property type="match status" value="1"/>
</dbReference>
<dbReference type="PROSITE" id="PS51071">
    <property type="entry name" value="HTH_RPIR"/>
    <property type="match status" value="1"/>
</dbReference>
<dbReference type="PANTHER" id="PTHR30514:SF1">
    <property type="entry name" value="HTH-TYPE TRANSCRIPTIONAL REGULATOR HEXR-RELATED"/>
    <property type="match status" value="1"/>
</dbReference>
<evidence type="ECO:0000259" key="5">
    <source>
        <dbReference type="PROSITE" id="PS51464"/>
    </source>
</evidence>
<dbReference type="SUPFAM" id="SSF53697">
    <property type="entry name" value="SIS domain"/>
    <property type="match status" value="1"/>
</dbReference>
<protein>
    <submittedName>
        <fullName evidence="6">SIS domain-containing protein</fullName>
    </submittedName>
</protein>
<dbReference type="InterPro" id="IPR046348">
    <property type="entry name" value="SIS_dom_sf"/>
</dbReference>
<proteinExistence type="predicted"/>
<dbReference type="GO" id="GO:0003700">
    <property type="term" value="F:DNA-binding transcription factor activity"/>
    <property type="evidence" value="ECO:0007669"/>
    <property type="project" value="InterPro"/>
</dbReference>
<dbReference type="InterPro" id="IPR001347">
    <property type="entry name" value="SIS_dom"/>
</dbReference>
<evidence type="ECO:0000256" key="3">
    <source>
        <dbReference type="ARBA" id="ARBA00023163"/>
    </source>
</evidence>
<evidence type="ECO:0000256" key="1">
    <source>
        <dbReference type="ARBA" id="ARBA00023015"/>
    </source>
</evidence>
<dbReference type="InterPro" id="IPR000281">
    <property type="entry name" value="HTH_RpiR"/>
</dbReference>
<dbReference type="Gene3D" id="3.40.50.10490">
    <property type="entry name" value="Glucose-6-phosphate isomerase like protein, domain 1"/>
    <property type="match status" value="1"/>
</dbReference>
<feature type="domain" description="SIS" evidence="5">
    <location>
        <begin position="126"/>
        <end position="266"/>
    </location>
</feature>
<dbReference type="EMBL" id="WJNG01000002">
    <property type="protein sequence ID" value="MRH41616.1"/>
    <property type="molecule type" value="Genomic_DNA"/>
</dbReference>
<dbReference type="PANTHER" id="PTHR30514">
    <property type="entry name" value="GLUCOKINASE"/>
    <property type="match status" value="1"/>
</dbReference>
<dbReference type="InterPro" id="IPR036388">
    <property type="entry name" value="WH-like_DNA-bd_sf"/>
</dbReference>
<dbReference type="RefSeq" id="WP_153735254.1">
    <property type="nucleotide sequence ID" value="NZ_WJNG01000002.1"/>
</dbReference>
<dbReference type="AlphaFoldDB" id="A0A6A8DAM8"/>
<dbReference type="Proteomes" id="UP000799092">
    <property type="component" value="Unassembled WGS sequence"/>
</dbReference>
<dbReference type="SUPFAM" id="SSF46689">
    <property type="entry name" value="Homeodomain-like"/>
    <property type="match status" value="1"/>
</dbReference>
<evidence type="ECO:0000256" key="2">
    <source>
        <dbReference type="ARBA" id="ARBA00023125"/>
    </source>
</evidence>
<dbReference type="GO" id="GO:1901135">
    <property type="term" value="P:carbohydrate derivative metabolic process"/>
    <property type="evidence" value="ECO:0007669"/>
    <property type="project" value="InterPro"/>
</dbReference>
<dbReference type="Pfam" id="PF01380">
    <property type="entry name" value="SIS"/>
    <property type="match status" value="1"/>
</dbReference>
<evidence type="ECO:0000313" key="6">
    <source>
        <dbReference type="EMBL" id="MRH41616.1"/>
    </source>
</evidence>
<keyword evidence="2" id="KW-0238">DNA-binding</keyword>
<comment type="caution">
    <text evidence="6">The sequence shown here is derived from an EMBL/GenBank/DDBJ whole genome shotgun (WGS) entry which is preliminary data.</text>
</comment>
<dbReference type="CDD" id="cd05013">
    <property type="entry name" value="SIS_RpiR"/>
    <property type="match status" value="1"/>
</dbReference>
<dbReference type="Gene3D" id="1.10.10.10">
    <property type="entry name" value="Winged helix-like DNA-binding domain superfamily/Winged helix DNA-binding domain"/>
    <property type="match status" value="1"/>
</dbReference>
<evidence type="ECO:0000259" key="4">
    <source>
        <dbReference type="PROSITE" id="PS51071"/>
    </source>
</evidence>
<dbReference type="OrthoDB" id="3684496at2"/>
<reference evidence="6" key="1">
    <citation type="submission" date="2019-11" db="EMBL/GenBank/DDBJ databases">
        <authorList>
            <person name="Li J."/>
        </authorList>
    </citation>
    <scope>NUCLEOTIDE SEQUENCE</scope>
    <source>
        <strain evidence="6">B6B</strain>
    </source>
</reference>
<dbReference type="PROSITE" id="PS51464">
    <property type="entry name" value="SIS"/>
    <property type="match status" value="1"/>
</dbReference>
<dbReference type="InterPro" id="IPR035472">
    <property type="entry name" value="RpiR-like_SIS"/>
</dbReference>
<evidence type="ECO:0000313" key="7">
    <source>
        <dbReference type="Proteomes" id="UP000799092"/>
    </source>
</evidence>
<sequence length="284" mass="31304">MNDNSLVISILKNNLNSITPAHQKVAMYILSFPGRVLDQTASQIAKETHTSEASVIRLTKELGFKGFTEFKIKLAKDFGAESDLPVSGNIKQEDTPELIFQKSITTDLENLKFVMDMINKDTLNQVVNELVVANKVGFFAIASSFSVAYDAYLRFSKIGLNCFATLDSSAQIMLAQSLNENDVAFAYSRSGQSRIPVKSLKIAKQNGAKTIAITQSPKSEIVEYSDLVITLPKSINNTSEAGNFSEVVPMSIINALYSAVTVRKWDESLKNIKISNALIRSEQF</sequence>
<accession>A0A6A8DAM8</accession>
<organism evidence="6 7">
    <name type="scientific">Aquibacillus halophilus</name>
    <dbReference type="NCBI Taxonomy" id="930132"/>
    <lineage>
        <taxon>Bacteria</taxon>
        <taxon>Bacillati</taxon>
        <taxon>Bacillota</taxon>
        <taxon>Bacilli</taxon>
        <taxon>Bacillales</taxon>
        <taxon>Bacillaceae</taxon>
        <taxon>Aquibacillus</taxon>
    </lineage>
</organism>
<keyword evidence="3" id="KW-0804">Transcription</keyword>
<keyword evidence="7" id="KW-1185">Reference proteome</keyword>
<dbReference type="InterPro" id="IPR047640">
    <property type="entry name" value="RpiR-like"/>
</dbReference>
<dbReference type="GO" id="GO:0003677">
    <property type="term" value="F:DNA binding"/>
    <property type="evidence" value="ECO:0007669"/>
    <property type="project" value="UniProtKB-KW"/>
</dbReference>